<sequence length="101" mass="11717">MAHIISYSLINSFSKIHPDAKSSLDTWYQLVRKNNFTNFLEVKALFPSADVVKSKNSDSLTVFNIQGNNVRLIAAIHYNRNKIYIRDILTHNEYDKGKWKS</sequence>
<dbReference type="GO" id="GO:0004519">
    <property type="term" value="F:endonuclease activity"/>
    <property type="evidence" value="ECO:0007669"/>
    <property type="project" value="InterPro"/>
</dbReference>
<dbReference type="EMBL" id="FUKI01000105">
    <property type="protein sequence ID" value="SJM92525.1"/>
    <property type="molecule type" value="Genomic_DNA"/>
</dbReference>
<dbReference type="OrthoDB" id="9799912at2"/>
<proteinExistence type="predicted"/>
<dbReference type="RefSeq" id="WP_087143429.1">
    <property type="nucleotide sequence ID" value="NZ_FUKI01000105.1"/>
</dbReference>
<evidence type="ECO:0000313" key="2">
    <source>
        <dbReference type="Proteomes" id="UP000195667"/>
    </source>
</evidence>
<dbReference type="GO" id="GO:0110001">
    <property type="term" value="C:toxin-antitoxin complex"/>
    <property type="evidence" value="ECO:0007669"/>
    <property type="project" value="InterPro"/>
</dbReference>
<reference evidence="2" key="1">
    <citation type="submission" date="2017-02" db="EMBL/GenBank/DDBJ databases">
        <authorList>
            <person name="Daims H."/>
        </authorList>
    </citation>
    <scope>NUCLEOTIDE SEQUENCE [LARGE SCALE GENOMIC DNA]</scope>
</reference>
<dbReference type="Proteomes" id="UP000195667">
    <property type="component" value="Unassembled WGS sequence"/>
</dbReference>
<dbReference type="AlphaFoldDB" id="A0A1R4H8D8"/>
<accession>A0A1R4H8D8</accession>
<keyword evidence="2" id="KW-1185">Reference proteome</keyword>
<organism evidence="1 2">
    <name type="scientific">Crenothrix polyspora</name>
    <dbReference type="NCBI Taxonomy" id="360316"/>
    <lineage>
        <taxon>Bacteria</taxon>
        <taxon>Pseudomonadati</taxon>
        <taxon>Pseudomonadota</taxon>
        <taxon>Gammaproteobacteria</taxon>
        <taxon>Methylococcales</taxon>
        <taxon>Crenotrichaceae</taxon>
        <taxon>Crenothrix</taxon>
    </lineage>
</organism>
<dbReference type="GO" id="GO:0003723">
    <property type="term" value="F:RNA binding"/>
    <property type="evidence" value="ECO:0007669"/>
    <property type="project" value="InterPro"/>
</dbReference>
<gene>
    <name evidence="1" type="ORF">CRENPOLYSF1_300004</name>
</gene>
<dbReference type="Pfam" id="PF09907">
    <property type="entry name" value="HigB_toxin"/>
    <property type="match status" value="1"/>
</dbReference>
<protein>
    <recommendedName>
        <fullName evidence="3">Type II toxin-antitoxin system HigB family toxin</fullName>
    </recommendedName>
</protein>
<evidence type="ECO:0008006" key="3">
    <source>
        <dbReference type="Google" id="ProtNLM"/>
    </source>
</evidence>
<dbReference type="InterPro" id="IPR018669">
    <property type="entry name" value="Toxin_HigB"/>
</dbReference>
<name>A0A1R4H8D8_9GAMM</name>
<evidence type="ECO:0000313" key="1">
    <source>
        <dbReference type="EMBL" id="SJM92525.1"/>
    </source>
</evidence>